<dbReference type="eggNOG" id="COG1639">
    <property type="taxonomic scope" value="Bacteria"/>
</dbReference>
<name>T0JCA0_9BACT</name>
<evidence type="ECO:0000259" key="1">
    <source>
        <dbReference type="PROSITE" id="PS51833"/>
    </source>
</evidence>
<comment type="caution">
    <text evidence="2">The sequence shown here is derived from an EMBL/GenBank/DDBJ whole genome shotgun (WGS) entry which is preliminary data.</text>
</comment>
<sequence>MNNDILAEIDSLPPLPQTVIHIEEYKNKEDKSPKELAEIIGKDPLILSTLLKVSNSAMFGFKKRIETSQMAVSLLGVNFTISLALGSAIKNLVETSLEPYGADSEKFLETAGQAIIMASKLANEIDPELRDRLLLPTFLLETGKFVISRVIKEKDQVDEFYAEVKESTNIAEIEKKYIGVSTSMVTAAMFEKWGLSQTLIDDIKYVDEPSSPENKSLLVSQIIHIANKVCSLVHPFKEESIKEAIEYARANDLKPDELEKIINGMKAKLEE</sequence>
<dbReference type="EMBL" id="AUPZ01000017">
    <property type="protein sequence ID" value="EQB34472.1"/>
    <property type="molecule type" value="Genomic_DNA"/>
</dbReference>
<dbReference type="PANTHER" id="PTHR33525">
    <property type="match status" value="1"/>
</dbReference>
<dbReference type="PATRIC" id="fig|1172190.3.peg.2067"/>
<keyword evidence="3" id="KW-1185">Reference proteome</keyword>
<evidence type="ECO:0000313" key="3">
    <source>
        <dbReference type="Proteomes" id="UP000015520"/>
    </source>
</evidence>
<dbReference type="STRING" id="1172190.M947_10725"/>
<dbReference type="PANTHER" id="PTHR33525:SF3">
    <property type="entry name" value="RIBONUCLEASE Y"/>
    <property type="match status" value="1"/>
</dbReference>
<dbReference type="InterPro" id="IPR052340">
    <property type="entry name" value="RNase_Y/CdgJ"/>
</dbReference>
<accession>T0JCA0</accession>
<dbReference type="RefSeq" id="WP_021288380.1">
    <property type="nucleotide sequence ID" value="NZ_AUPZ01000017.1"/>
</dbReference>
<proteinExistence type="predicted"/>
<dbReference type="PROSITE" id="PS51833">
    <property type="entry name" value="HDOD"/>
    <property type="match status" value="1"/>
</dbReference>
<dbReference type="AlphaFoldDB" id="T0JCA0"/>
<dbReference type="Pfam" id="PF08668">
    <property type="entry name" value="HDOD"/>
    <property type="match status" value="1"/>
</dbReference>
<feature type="domain" description="HDOD" evidence="1">
    <location>
        <begin position="12"/>
        <end position="209"/>
    </location>
</feature>
<gene>
    <name evidence="2" type="ORF">M947_10725</name>
</gene>
<dbReference type="SUPFAM" id="SSF109604">
    <property type="entry name" value="HD-domain/PDEase-like"/>
    <property type="match status" value="1"/>
</dbReference>
<dbReference type="Proteomes" id="UP000015520">
    <property type="component" value="Unassembled WGS sequence"/>
</dbReference>
<reference evidence="2 3" key="1">
    <citation type="submission" date="2013-07" db="EMBL/GenBank/DDBJ databases">
        <title>Sulfurimonas hongkongensis AST-10 Genome Sequencing.</title>
        <authorList>
            <person name="Cai L."/>
            <person name="Zhang T."/>
        </authorList>
    </citation>
    <scope>NUCLEOTIDE SEQUENCE [LARGE SCALE GENOMIC DNA]</scope>
    <source>
        <strain evidence="2 3">AST-10</strain>
    </source>
</reference>
<organism evidence="2 3">
    <name type="scientific">Sulfurimonas hongkongensis</name>
    <dbReference type="NCBI Taxonomy" id="1172190"/>
    <lineage>
        <taxon>Bacteria</taxon>
        <taxon>Pseudomonadati</taxon>
        <taxon>Campylobacterota</taxon>
        <taxon>Epsilonproteobacteria</taxon>
        <taxon>Campylobacterales</taxon>
        <taxon>Sulfurimonadaceae</taxon>
        <taxon>Sulfurimonas</taxon>
    </lineage>
</organism>
<dbReference type="Gene3D" id="1.10.3210.10">
    <property type="entry name" value="Hypothetical protein af1432"/>
    <property type="match status" value="1"/>
</dbReference>
<dbReference type="OrthoDB" id="9803649at2"/>
<protein>
    <recommendedName>
        <fullName evidence="1">HDOD domain-containing protein</fullName>
    </recommendedName>
</protein>
<evidence type="ECO:0000313" key="2">
    <source>
        <dbReference type="EMBL" id="EQB34472.1"/>
    </source>
</evidence>
<dbReference type="InterPro" id="IPR013976">
    <property type="entry name" value="HDOD"/>
</dbReference>